<evidence type="ECO:0000256" key="3">
    <source>
        <dbReference type="ARBA" id="ARBA00022989"/>
    </source>
</evidence>
<dbReference type="EMBL" id="CP029822">
    <property type="protein sequence ID" value="AZS50528.1"/>
    <property type="molecule type" value="Genomic_DNA"/>
</dbReference>
<evidence type="ECO:0000256" key="5">
    <source>
        <dbReference type="ARBA" id="ARBA00023239"/>
    </source>
</evidence>
<keyword evidence="5 7" id="KW-0456">Lyase</keyword>
<dbReference type="PANTHER" id="PTHR30518:SF2">
    <property type="entry name" value="ENDOLYTIC MUREIN TRANSGLYCOSYLASE"/>
    <property type="match status" value="1"/>
</dbReference>
<dbReference type="NCBIfam" id="TIGR00247">
    <property type="entry name" value="endolytic transglycosylase MltG"/>
    <property type="match status" value="1"/>
</dbReference>
<accession>A0A3S9XE13</accession>
<comment type="catalytic activity">
    <reaction evidence="7">
        <text>a peptidoglycan chain = a peptidoglycan chain with N-acetyl-1,6-anhydromuramyl-[peptide] at the reducing end + a peptidoglycan chain with N-acetylglucosamine at the non-reducing end.</text>
        <dbReference type="EC" id="4.2.2.29"/>
    </reaction>
</comment>
<feature type="site" description="Important for catalytic activity" evidence="7">
    <location>
        <position position="218"/>
    </location>
</feature>
<dbReference type="FunFam" id="3.30.160.60:FF:000242">
    <property type="entry name" value="Endolytic murein transglycosylase"/>
    <property type="match status" value="1"/>
</dbReference>
<keyword evidence="9" id="KW-1185">Reference proteome</keyword>
<dbReference type="PANTHER" id="PTHR30518">
    <property type="entry name" value="ENDOLYTIC MUREIN TRANSGLYCOSYLASE"/>
    <property type="match status" value="1"/>
</dbReference>
<comment type="function">
    <text evidence="7">Functions as a peptidoglycan terminase that cleaves nascent peptidoglycan strands endolytically to terminate their elongation.</text>
</comment>
<sequence length="348" mass="39224">MMRIFLIAVVTVIILIGAVGGIGYWKYNAALEQPLMITNEQTIIVPKGASPNAMFSLLEKKGIITDASFLRLYWRLEKKGHTIHAGEYLLKPGMDIKQLISIWLKGEVVLYKITLVDGWSFKQVRAALGKQEALKLITQEMTDQAIMDKLGVSDVHPEGQFFADTYVYMRGDTDLSILQQAHKRLVDELDDAWQNRADDLPYKTPYQALIMASIIEKETGVAEERPKIAGVFIRRLEKGMLLQTDPTVIYGMGDSYKGKITRADLKKETPYNTYVISGLPPTPIAMVSRKAIDAALHPEEGKFLYFVANGDGSHVFSESLTEHQRAVRKYQLNRRADYRSSPPPQESK</sequence>
<evidence type="ECO:0000256" key="6">
    <source>
        <dbReference type="ARBA" id="ARBA00023316"/>
    </source>
</evidence>
<dbReference type="Gene3D" id="3.30.160.60">
    <property type="entry name" value="Classic Zinc Finger"/>
    <property type="match status" value="1"/>
</dbReference>
<dbReference type="KEGG" id="emo:DM558_06940"/>
<dbReference type="GO" id="GO:0071555">
    <property type="term" value="P:cell wall organization"/>
    <property type="evidence" value="ECO:0007669"/>
    <property type="project" value="UniProtKB-KW"/>
</dbReference>
<dbReference type="GO" id="GO:0005886">
    <property type="term" value="C:plasma membrane"/>
    <property type="evidence" value="ECO:0007669"/>
    <property type="project" value="UniProtKB-UniRule"/>
</dbReference>
<dbReference type="Gene3D" id="3.30.1490.480">
    <property type="entry name" value="Endolytic murein transglycosylase"/>
    <property type="match status" value="1"/>
</dbReference>
<dbReference type="HAMAP" id="MF_02065">
    <property type="entry name" value="MltG"/>
    <property type="match status" value="1"/>
</dbReference>
<proteinExistence type="inferred from homology"/>
<dbReference type="CDD" id="cd08010">
    <property type="entry name" value="MltG_like"/>
    <property type="match status" value="1"/>
</dbReference>
<dbReference type="InterPro" id="IPR003770">
    <property type="entry name" value="MLTG-like"/>
</dbReference>
<keyword evidence="3 7" id="KW-1133">Transmembrane helix</keyword>
<evidence type="ECO:0000313" key="8">
    <source>
        <dbReference type="EMBL" id="AZS50528.1"/>
    </source>
</evidence>
<evidence type="ECO:0000256" key="1">
    <source>
        <dbReference type="ARBA" id="ARBA00022475"/>
    </source>
</evidence>
<dbReference type="GO" id="GO:0009252">
    <property type="term" value="P:peptidoglycan biosynthetic process"/>
    <property type="evidence" value="ECO:0007669"/>
    <property type="project" value="UniProtKB-UniRule"/>
</dbReference>
<evidence type="ECO:0000256" key="2">
    <source>
        <dbReference type="ARBA" id="ARBA00022692"/>
    </source>
</evidence>
<keyword evidence="6 7" id="KW-0961">Cell wall biogenesis/degradation</keyword>
<dbReference type="AlphaFoldDB" id="A0A3S9XE13"/>
<name>A0A3S9XE13_9GAMM</name>
<evidence type="ECO:0000256" key="4">
    <source>
        <dbReference type="ARBA" id="ARBA00023136"/>
    </source>
</evidence>
<dbReference type="EC" id="4.2.2.29" evidence="7"/>
<comment type="similarity">
    <text evidence="7">Belongs to the transglycosylase MltG family.</text>
</comment>
<evidence type="ECO:0000256" key="7">
    <source>
        <dbReference type="HAMAP-Rule" id="MF_02065"/>
    </source>
</evidence>
<keyword evidence="4 7" id="KW-0472">Membrane</keyword>
<protein>
    <recommendedName>
        <fullName evidence="7">Endolytic murein transglycosylase</fullName>
        <ecNumber evidence="7">4.2.2.29</ecNumber>
    </recommendedName>
    <alternativeName>
        <fullName evidence="7">Peptidoglycan lytic transglycosylase</fullName>
    </alternativeName>
    <alternativeName>
        <fullName evidence="7">Peptidoglycan polymerization terminase</fullName>
    </alternativeName>
</protein>
<dbReference type="Proteomes" id="UP000273143">
    <property type="component" value="Chromosome"/>
</dbReference>
<evidence type="ECO:0000313" key="9">
    <source>
        <dbReference type="Proteomes" id="UP000273143"/>
    </source>
</evidence>
<keyword evidence="2 7" id="KW-0812">Transmembrane</keyword>
<dbReference type="Pfam" id="PF02618">
    <property type="entry name" value="YceG"/>
    <property type="match status" value="1"/>
</dbReference>
<gene>
    <name evidence="7 8" type="primary">mltG</name>
    <name evidence="8" type="ORF">DM558_06940</name>
</gene>
<dbReference type="RefSeq" id="WP_127162948.1">
    <property type="nucleotide sequence ID" value="NZ_CP029822.1"/>
</dbReference>
<dbReference type="GO" id="GO:0008932">
    <property type="term" value="F:lytic endotransglycosylase activity"/>
    <property type="evidence" value="ECO:0007669"/>
    <property type="project" value="UniProtKB-UniRule"/>
</dbReference>
<organism evidence="8 9">
    <name type="scientific">Entomomonas moraniae</name>
    <dbReference type="NCBI Taxonomy" id="2213226"/>
    <lineage>
        <taxon>Bacteria</taxon>
        <taxon>Pseudomonadati</taxon>
        <taxon>Pseudomonadota</taxon>
        <taxon>Gammaproteobacteria</taxon>
        <taxon>Pseudomonadales</taxon>
        <taxon>Pseudomonadaceae</taxon>
        <taxon>Entomomonas</taxon>
    </lineage>
</organism>
<keyword evidence="1 7" id="KW-1003">Cell membrane</keyword>
<reference evidence="9" key="1">
    <citation type="submission" date="2018-06" db="EMBL/GenBank/DDBJ databases">
        <title>Complete genome of Pseudomonas insecticola strain QZS01.</title>
        <authorList>
            <person name="Wang J."/>
            <person name="Su Q."/>
        </authorList>
    </citation>
    <scope>NUCLEOTIDE SEQUENCE [LARGE SCALE GENOMIC DNA]</scope>
    <source>
        <strain evidence="9">QZS01</strain>
    </source>
</reference>
<keyword evidence="7" id="KW-0997">Cell inner membrane</keyword>